<gene>
    <name evidence="1" type="ORF">A0H81_11061</name>
</gene>
<protein>
    <submittedName>
        <fullName evidence="1">Uncharacterized protein</fullName>
    </submittedName>
</protein>
<proteinExistence type="predicted"/>
<evidence type="ECO:0000313" key="2">
    <source>
        <dbReference type="Proteomes" id="UP000092993"/>
    </source>
</evidence>
<keyword evidence="2" id="KW-1185">Reference proteome</keyword>
<comment type="caution">
    <text evidence="1">The sequence shown here is derived from an EMBL/GenBank/DDBJ whole genome shotgun (WGS) entry which is preliminary data.</text>
</comment>
<dbReference type="STRING" id="5627.A0A1C7LWE0"/>
<reference evidence="1 2" key="1">
    <citation type="submission" date="2016-03" db="EMBL/GenBank/DDBJ databases">
        <title>Whole genome sequencing of Grifola frondosa 9006-11.</title>
        <authorList>
            <person name="Min B."/>
            <person name="Park H."/>
            <person name="Kim J.-G."/>
            <person name="Cho H."/>
            <person name="Oh Y.-L."/>
            <person name="Kong W.-S."/>
            <person name="Choi I.-G."/>
        </authorList>
    </citation>
    <scope>NUCLEOTIDE SEQUENCE [LARGE SCALE GENOMIC DNA]</scope>
    <source>
        <strain evidence="1 2">9006-11</strain>
    </source>
</reference>
<evidence type="ECO:0000313" key="1">
    <source>
        <dbReference type="EMBL" id="OBZ69055.1"/>
    </source>
</evidence>
<dbReference type="EMBL" id="LUGG01000019">
    <property type="protein sequence ID" value="OBZ69055.1"/>
    <property type="molecule type" value="Genomic_DNA"/>
</dbReference>
<dbReference type="AlphaFoldDB" id="A0A1C7LWE0"/>
<dbReference type="OrthoDB" id="5212574at2759"/>
<dbReference type="Proteomes" id="UP000092993">
    <property type="component" value="Unassembled WGS sequence"/>
</dbReference>
<sequence>MLTHPSCLHTGFHERITPYTIARGIQSTRWPGRLSFHTLPFPSPQTRHRRKKLQFSQMVHTTLRPRLLSPLTLHLFFPPAVARPPTRDLPHTLAPLFALREHTELRLGVALLRFTPPEGMPWVRSVPPSELRETVEALVPDKSADIWVLQKRKEIRERN</sequence>
<accession>A0A1C7LWE0</accession>
<name>A0A1C7LWE0_GRIFR</name>
<organism evidence="1 2">
    <name type="scientific">Grifola frondosa</name>
    <name type="common">Maitake</name>
    <name type="synonym">Polyporus frondosus</name>
    <dbReference type="NCBI Taxonomy" id="5627"/>
    <lineage>
        <taxon>Eukaryota</taxon>
        <taxon>Fungi</taxon>
        <taxon>Dikarya</taxon>
        <taxon>Basidiomycota</taxon>
        <taxon>Agaricomycotina</taxon>
        <taxon>Agaricomycetes</taxon>
        <taxon>Polyporales</taxon>
        <taxon>Grifolaceae</taxon>
        <taxon>Grifola</taxon>
    </lineage>
</organism>